<dbReference type="RefSeq" id="XP_060277997.1">
    <property type="nucleotide sequence ID" value="XM_060430382.1"/>
</dbReference>
<keyword evidence="2" id="KW-1185">Reference proteome</keyword>
<sequence>MSPIDENVLGSKLRKPHVATVATEERYVAEYSPTVAEKMTPANTSSEELAILNGLRSVERASSTGS</sequence>
<dbReference type="AlphaFoldDB" id="A0AAJ0BNY1"/>
<protein>
    <submittedName>
        <fullName evidence="1">Uncharacterized protein</fullName>
    </submittedName>
</protein>
<dbReference type="Proteomes" id="UP001244011">
    <property type="component" value="Unassembled WGS sequence"/>
</dbReference>
<comment type="caution">
    <text evidence="1">The sequence shown here is derived from an EMBL/GenBank/DDBJ whole genome shotgun (WGS) entry which is preliminary data.</text>
</comment>
<name>A0AAJ0BNY1_9PEZI</name>
<proteinExistence type="predicted"/>
<accession>A0AAJ0BNY1</accession>
<organism evidence="1 2">
    <name type="scientific">Phialemonium atrogriseum</name>
    <dbReference type="NCBI Taxonomy" id="1093897"/>
    <lineage>
        <taxon>Eukaryota</taxon>
        <taxon>Fungi</taxon>
        <taxon>Dikarya</taxon>
        <taxon>Ascomycota</taxon>
        <taxon>Pezizomycotina</taxon>
        <taxon>Sordariomycetes</taxon>
        <taxon>Sordariomycetidae</taxon>
        <taxon>Cephalothecales</taxon>
        <taxon>Cephalothecaceae</taxon>
        <taxon>Phialemonium</taxon>
    </lineage>
</organism>
<evidence type="ECO:0000313" key="2">
    <source>
        <dbReference type="Proteomes" id="UP001244011"/>
    </source>
</evidence>
<reference evidence="1" key="1">
    <citation type="submission" date="2023-06" db="EMBL/GenBank/DDBJ databases">
        <title>Genome-scale phylogeny and comparative genomics of the fungal order Sordariales.</title>
        <authorList>
            <consortium name="Lawrence Berkeley National Laboratory"/>
            <person name="Hensen N."/>
            <person name="Bonometti L."/>
            <person name="Westerberg I."/>
            <person name="Brannstrom I.O."/>
            <person name="Guillou S."/>
            <person name="Cros-Aarteil S."/>
            <person name="Calhoun S."/>
            <person name="Haridas S."/>
            <person name="Kuo A."/>
            <person name="Mondo S."/>
            <person name="Pangilinan J."/>
            <person name="Riley R."/>
            <person name="Labutti K."/>
            <person name="Andreopoulos B."/>
            <person name="Lipzen A."/>
            <person name="Chen C."/>
            <person name="Yanf M."/>
            <person name="Daum C."/>
            <person name="Ng V."/>
            <person name="Clum A."/>
            <person name="Steindorff A."/>
            <person name="Ohm R."/>
            <person name="Martin F."/>
            <person name="Silar P."/>
            <person name="Natvig D."/>
            <person name="Lalanne C."/>
            <person name="Gautier V."/>
            <person name="Ament-Velasquez S.L."/>
            <person name="Kruys A."/>
            <person name="Hutchinson M.I."/>
            <person name="Powell A.J."/>
            <person name="Barry K."/>
            <person name="Miller A.N."/>
            <person name="Grigoriev I.V."/>
            <person name="Debuchy R."/>
            <person name="Gladieux P."/>
            <person name="Thoren M.H."/>
            <person name="Johannesson H."/>
        </authorList>
    </citation>
    <scope>NUCLEOTIDE SEQUENCE</scope>
    <source>
        <strain evidence="1">8032-3</strain>
    </source>
</reference>
<gene>
    <name evidence="1" type="ORF">QBC33DRAFT_564432</name>
</gene>
<dbReference type="EMBL" id="MU839051">
    <property type="protein sequence ID" value="KAK1761784.1"/>
    <property type="molecule type" value="Genomic_DNA"/>
</dbReference>
<dbReference type="GeneID" id="85313569"/>
<evidence type="ECO:0000313" key="1">
    <source>
        <dbReference type="EMBL" id="KAK1761784.1"/>
    </source>
</evidence>